<reference evidence="2 3" key="1">
    <citation type="journal article" date="2013" name="PLoS Genet.">
        <title>Plant-symbiotic fungi as chemical engineers: Multi-genome analysis of the Clavicipitaceae reveals dynamics of alkaloid loci.</title>
        <authorList>
            <person name="Schardl C.L."/>
            <person name="Young C.A."/>
            <person name="Hesse U."/>
            <person name="Amyotte S.G."/>
            <person name="Andreeva K."/>
            <person name="Calie P.J."/>
            <person name="Fleetwood D.J."/>
            <person name="Haws D.C."/>
            <person name="Moore N."/>
            <person name="Oeser B."/>
            <person name="Panaccione D.G."/>
            <person name="Schweri K.K."/>
            <person name="Voisey C.R."/>
            <person name="Farman M.L."/>
            <person name="Jaromczyk J.W."/>
            <person name="Roe B.A."/>
            <person name="O'Sullivan D.M."/>
            <person name="Scott B."/>
            <person name="Tudzynski P."/>
            <person name="An Z."/>
            <person name="Arnaoudova E.G."/>
            <person name="Bullock C.T."/>
            <person name="Charlton N.D."/>
            <person name="Chen L."/>
            <person name="Cox M."/>
            <person name="Dinkins R.D."/>
            <person name="Florea S."/>
            <person name="Glenn A.E."/>
            <person name="Gordon A."/>
            <person name="Gueldener U."/>
            <person name="Harris D.R."/>
            <person name="Hollin W."/>
            <person name="Jaromczyk J."/>
            <person name="Johnson R.D."/>
            <person name="Khan A.K."/>
            <person name="Leistner E."/>
            <person name="Leuchtmann A."/>
            <person name="Li C."/>
            <person name="Liu J."/>
            <person name="Liu J."/>
            <person name="Liu M."/>
            <person name="Mace W."/>
            <person name="Machado C."/>
            <person name="Nagabhyru P."/>
            <person name="Pan J."/>
            <person name="Schmid J."/>
            <person name="Sugawara K."/>
            <person name="Steiner U."/>
            <person name="Takach J.E."/>
            <person name="Tanaka E."/>
            <person name="Webb J.S."/>
            <person name="Wilson E.V."/>
            <person name="Wiseman J.L."/>
            <person name="Yoshida R."/>
            <person name="Zeng Z."/>
        </authorList>
    </citation>
    <scope>NUCLEOTIDE SEQUENCE [LARGE SCALE GENOMIC DNA]</scope>
    <source>
        <strain evidence="2 3">20.1</strain>
    </source>
</reference>
<dbReference type="SUPFAM" id="SSF52047">
    <property type="entry name" value="RNI-like"/>
    <property type="match status" value="1"/>
</dbReference>
<evidence type="ECO:0000259" key="1">
    <source>
        <dbReference type="PROSITE" id="PS50181"/>
    </source>
</evidence>
<sequence>MADLIESGRHSFAAKRYSEASQFFSRAMKMCPCARGVKSGRPKCKCKMYERVAAREGSIYREARDHCRCVAGKKYSKCDNFHHFQALDFQATTFEAMGHFNQAMLYAEWMLELAPQLPDGYLRMGRIARLRCKYEYAWKIYTAGIEANKETAAGSSAKLQKLYDGQKLFNRFSFKRDPFCLPAELVAHVFSYLNYQEIIVCFRVCKPWQRALTSPLHGQLWRNMIFKESMHLFGKSMPPLHLLRKMLLWAGDGGARKIVITRSYKITQPALTLLLEASPRLEHLDIYMANLYADDQLTLPSNKKIWDRLRHVSVMGFFDRVPVDLPGGFPQMFLQNAAGTLEHLDITSIPLDWHNSVPSIPLFPKLKTLRMHGWKDYETPFPIYPLSVAFPRLEQLSFHLLSKLSLEPVTIWRKEWENIWPRLKVLMFHTGITRADDPRTYSTLRYLASLNSLQHIHLDLKYIRDTDQHPDIFGGNHDLLTDSGVFPQPQLQDLRSLRSERMWISPDRARTLLSNAVKNKKLTSFDIVFPWQKASGPSAAEASIRHLKGYDWLRGNPTIHTLGCQDFYFSFDPEDEDGRLLPQFLATFPNLRTLKIFSKHYGDTELTKVVLEILKVTHLKIISGFYFRYRVVLGVEEVARSKGTKIIERSEPPTWPISLEQ</sequence>
<dbReference type="HOGENOM" id="CLU_010622_0_0_1"/>
<dbReference type="OrthoDB" id="2254954at2759"/>
<dbReference type="InterPro" id="IPR036047">
    <property type="entry name" value="F-box-like_dom_sf"/>
</dbReference>
<dbReference type="Proteomes" id="UP000016801">
    <property type="component" value="Unassembled WGS sequence"/>
</dbReference>
<dbReference type="SUPFAM" id="SSF81383">
    <property type="entry name" value="F-box domain"/>
    <property type="match status" value="1"/>
</dbReference>
<dbReference type="STRING" id="1111077.M1WAQ2"/>
<dbReference type="InterPro" id="IPR011990">
    <property type="entry name" value="TPR-like_helical_dom_sf"/>
</dbReference>
<dbReference type="PROSITE" id="PS50181">
    <property type="entry name" value="FBOX"/>
    <property type="match status" value="1"/>
</dbReference>
<dbReference type="EMBL" id="CAGA01000052">
    <property type="protein sequence ID" value="CCE33160.1"/>
    <property type="molecule type" value="Genomic_DNA"/>
</dbReference>
<feature type="domain" description="F-box" evidence="1">
    <location>
        <begin position="175"/>
        <end position="224"/>
    </location>
</feature>
<comment type="caution">
    <text evidence="2">The sequence shown here is derived from an EMBL/GenBank/DDBJ whole genome shotgun (WGS) entry which is preliminary data.</text>
</comment>
<evidence type="ECO:0000313" key="2">
    <source>
        <dbReference type="EMBL" id="CCE33160.1"/>
    </source>
</evidence>
<dbReference type="InterPro" id="IPR032675">
    <property type="entry name" value="LRR_dom_sf"/>
</dbReference>
<gene>
    <name evidence="2" type="ORF">CPUR_07084</name>
</gene>
<name>M1WAQ2_CLAP2</name>
<evidence type="ECO:0000313" key="3">
    <source>
        <dbReference type="Proteomes" id="UP000016801"/>
    </source>
</evidence>
<protein>
    <recommendedName>
        <fullName evidence="1">F-box domain-containing protein</fullName>
    </recommendedName>
</protein>
<dbReference type="Pfam" id="PF12937">
    <property type="entry name" value="F-box-like"/>
    <property type="match status" value="1"/>
</dbReference>
<organism evidence="2 3">
    <name type="scientific">Claviceps purpurea (strain 20.1)</name>
    <name type="common">Ergot fungus</name>
    <name type="synonym">Sphacelia segetum</name>
    <dbReference type="NCBI Taxonomy" id="1111077"/>
    <lineage>
        <taxon>Eukaryota</taxon>
        <taxon>Fungi</taxon>
        <taxon>Dikarya</taxon>
        <taxon>Ascomycota</taxon>
        <taxon>Pezizomycotina</taxon>
        <taxon>Sordariomycetes</taxon>
        <taxon>Hypocreomycetidae</taxon>
        <taxon>Hypocreales</taxon>
        <taxon>Clavicipitaceae</taxon>
        <taxon>Claviceps</taxon>
    </lineage>
</organism>
<dbReference type="eggNOG" id="ENOG502S69X">
    <property type="taxonomic scope" value="Eukaryota"/>
</dbReference>
<dbReference type="InterPro" id="IPR001810">
    <property type="entry name" value="F-box_dom"/>
</dbReference>
<dbReference type="AlphaFoldDB" id="M1WAQ2"/>
<keyword evidence="3" id="KW-1185">Reference proteome</keyword>
<dbReference type="Gene3D" id="1.25.40.10">
    <property type="entry name" value="Tetratricopeptide repeat domain"/>
    <property type="match status" value="1"/>
</dbReference>
<proteinExistence type="predicted"/>
<accession>M1WAQ2</accession>
<dbReference type="VEuPathDB" id="FungiDB:CPUR_07084"/>
<dbReference type="Gene3D" id="1.20.1280.50">
    <property type="match status" value="1"/>
</dbReference>
<dbReference type="SUPFAM" id="SSF48452">
    <property type="entry name" value="TPR-like"/>
    <property type="match status" value="1"/>
</dbReference>
<dbReference type="Gene3D" id="3.80.10.10">
    <property type="entry name" value="Ribonuclease Inhibitor"/>
    <property type="match status" value="1"/>
</dbReference>
<dbReference type="SMART" id="SM00256">
    <property type="entry name" value="FBOX"/>
    <property type="match status" value="1"/>
</dbReference>